<dbReference type="AlphaFoldDB" id="A0A941F0T3"/>
<evidence type="ECO:0000256" key="11">
    <source>
        <dbReference type="ARBA" id="ARBA00023264"/>
    </source>
</evidence>
<feature type="transmembrane region" description="Helical" evidence="12">
    <location>
        <begin position="12"/>
        <end position="31"/>
    </location>
</feature>
<dbReference type="InterPro" id="IPR030874">
    <property type="entry name" value="Cardiolipin_synth_Firmi"/>
</dbReference>
<evidence type="ECO:0000256" key="6">
    <source>
        <dbReference type="ARBA" id="ARBA00022737"/>
    </source>
</evidence>
<keyword evidence="9 12" id="KW-0472">Membrane</keyword>
<keyword evidence="16" id="KW-1185">Reference proteome</keyword>
<keyword evidence="4 12" id="KW-0808">Transferase</keyword>
<feature type="active site" evidence="12">
    <location>
        <position position="405"/>
    </location>
</feature>
<comment type="catalytic activity">
    <reaction evidence="12">
        <text>2 a 1,2-diacyl-sn-glycero-3-phospho-(1'-sn-glycerol) = a cardiolipin + glycerol</text>
        <dbReference type="Rhea" id="RHEA:31451"/>
        <dbReference type="ChEBI" id="CHEBI:17754"/>
        <dbReference type="ChEBI" id="CHEBI:62237"/>
        <dbReference type="ChEBI" id="CHEBI:64716"/>
    </reaction>
</comment>
<dbReference type="Pfam" id="PF13091">
    <property type="entry name" value="PLDc_2"/>
    <property type="match status" value="2"/>
</dbReference>
<accession>A0A941F0T3</accession>
<dbReference type="PANTHER" id="PTHR21248">
    <property type="entry name" value="CARDIOLIPIN SYNTHASE"/>
    <property type="match status" value="1"/>
</dbReference>
<dbReference type="NCBIfam" id="TIGR04265">
    <property type="entry name" value="bac_cardiolipin"/>
    <property type="match status" value="1"/>
</dbReference>
<feature type="transmembrane region" description="Helical" evidence="12">
    <location>
        <begin position="43"/>
        <end position="61"/>
    </location>
</feature>
<dbReference type="HAMAP" id="MF_01916">
    <property type="entry name" value="Cardiolipin_synth_Cls"/>
    <property type="match status" value="1"/>
</dbReference>
<feature type="domain" description="PLD phosphodiesterase" evidence="14">
    <location>
        <begin position="224"/>
        <end position="251"/>
    </location>
</feature>
<dbReference type="GO" id="GO:0008808">
    <property type="term" value="F:cardiolipin synthase activity"/>
    <property type="evidence" value="ECO:0007669"/>
    <property type="project" value="UniProtKB-UniRule"/>
</dbReference>
<dbReference type="FunFam" id="3.30.870.10:FF:000014">
    <property type="entry name" value="Cardiolipin synthase"/>
    <property type="match status" value="1"/>
</dbReference>
<evidence type="ECO:0000256" key="9">
    <source>
        <dbReference type="ARBA" id="ARBA00023136"/>
    </source>
</evidence>
<dbReference type="InterPro" id="IPR001736">
    <property type="entry name" value="PLipase_D/transphosphatidylase"/>
</dbReference>
<reference evidence="15" key="2">
    <citation type="submission" date="2021-04" db="EMBL/GenBank/DDBJ databases">
        <authorList>
            <person name="Zhang T."/>
            <person name="Zhang Y."/>
            <person name="Lu D."/>
            <person name="Zuo D."/>
            <person name="Du Z."/>
        </authorList>
    </citation>
    <scope>NUCLEOTIDE SEQUENCE</scope>
    <source>
        <strain evidence="15">JR1</strain>
    </source>
</reference>
<keyword evidence="8 12" id="KW-0443">Lipid metabolism</keyword>
<evidence type="ECO:0000256" key="2">
    <source>
        <dbReference type="ARBA" id="ARBA00022475"/>
    </source>
</evidence>
<dbReference type="PANTHER" id="PTHR21248:SF22">
    <property type="entry name" value="PHOSPHOLIPASE D"/>
    <property type="match status" value="1"/>
</dbReference>
<comment type="similarity">
    <text evidence="12">Belongs to the phospholipase D family. Cardiolipin synthase subfamily.</text>
</comment>
<keyword evidence="3 12" id="KW-0444">Lipid biosynthesis</keyword>
<gene>
    <name evidence="15" type="primary">cls</name>
    <name evidence="15" type="ORF">KDU71_04440</name>
</gene>
<name>A0A941F0T3_9BACT</name>
<evidence type="ECO:0000256" key="7">
    <source>
        <dbReference type="ARBA" id="ARBA00022989"/>
    </source>
</evidence>
<keyword evidence="7 12" id="KW-1133">Transmembrane helix</keyword>
<dbReference type="CDD" id="cd09110">
    <property type="entry name" value="PLDc_CLS_1"/>
    <property type="match status" value="1"/>
</dbReference>
<dbReference type="CDD" id="cd09112">
    <property type="entry name" value="PLDc_CLS_2"/>
    <property type="match status" value="1"/>
</dbReference>
<protein>
    <recommendedName>
        <fullName evidence="12 13">Cardiolipin synthase</fullName>
        <shortName evidence="12">CL synthase</shortName>
        <ecNumber evidence="12 13">2.7.8.-</ecNumber>
    </recommendedName>
</protein>
<evidence type="ECO:0000313" key="15">
    <source>
        <dbReference type="EMBL" id="MBR8534798.1"/>
    </source>
</evidence>
<dbReference type="SMART" id="SM00155">
    <property type="entry name" value="PLDc"/>
    <property type="match status" value="2"/>
</dbReference>
<dbReference type="Proteomes" id="UP000679220">
    <property type="component" value="Unassembled WGS sequence"/>
</dbReference>
<dbReference type="InterPro" id="IPR022924">
    <property type="entry name" value="Cardiolipin_synthase"/>
</dbReference>
<evidence type="ECO:0000313" key="16">
    <source>
        <dbReference type="Proteomes" id="UP000679220"/>
    </source>
</evidence>
<proteinExistence type="inferred from homology"/>
<dbReference type="GO" id="GO:0032049">
    <property type="term" value="P:cardiolipin biosynthetic process"/>
    <property type="evidence" value="ECO:0007669"/>
    <property type="project" value="UniProtKB-UniRule"/>
</dbReference>
<dbReference type="EC" id="2.7.8.-" evidence="12 13"/>
<evidence type="ECO:0000256" key="3">
    <source>
        <dbReference type="ARBA" id="ARBA00022516"/>
    </source>
</evidence>
<evidence type="ECO:0000256" key="8">
    <source>
        <dbReference type="ARBA" id="ARBA00023098"/>
    </source>
</evidence>
<keyword evidence="6" id="KW-0677">Repeat</keyword>
<comment type="caution">
    <text evidence="15">The sequence shown here is derived from an EMBL/GenBank/DDBJ whole genome shotgun (WGS) entry which is preliminary data.</text>
</comment>
<reference evidence="15" key="1">
    <citation type="journal article" date="2018" name="Int. J. Syst. Evol. Microbiol.">
        <title>Carboxylicivirga sediminis sp. nov., isolated from coastal sediment.</title>
        <authorList>
            <person name="Wang F.Q."/>
            <person name="Ren L.H."/>
            <person name="Zou R.J."/>
            <person name="Sun Y.Z."/>
            <person name="Liu X.J."/>
            <person name="Jiang F."/>
            <person name="Liu L.J."/>
        </authorList>
    </citation>
    <scope>NUCLEOTIDE SEQUENCE</scope>
    <source>
        <strain evidence="15">JR1</strain>
    </source>
</reference>
<evidence type="ECO:0000256" key="12">
    <source>
        <dbReference type="HAMAP-Rule" id="MF_01916"/>
    </source>
</evidence>
<dbReference type="InterPro" id="IPR027379">
    <property type="entry name" value="CLS_N"/>
</dbReference>
<feature type="active site" evidence="12">
    <location>
        <position position="412"/>
    </location>
</feature>
<dbReference type="Pfam" id="PF13396">
    <property type="entry name" value="PLDc_N"/>
    <property type="match status" value="1"/>
</dbReference>
<dbReference type="Gene3D" id="3.30.870.10">
    <property type="entry name" value="Endonuclease Chain A"/>
    <property type="match status" value="2"/>
</dbReference>
<evidence type="ECO:0000256" key="10">
    <source>
        <dbReference type="ARBA" id="ARBA00023209"/>
    </source>
</evidence>
<feature type="domain" description="PLD phosphodiesterase" evidence="14">
    <location>
        <begin position="400"/>
        <end position="427"/>
    </location>
</feature>
<dbReference type="EMBL" id="JAGTAR010000004">
    <property type="protein sequence ID" value="MBR8534798.1"/>
    <property type="molecule type" value="Genomic_DNA"/>
</dbReference>
<dbReference type="SUPFAM" id="SSF56024">
    <property type="entry name" value="Phospholipase D/nuclease"/>
    <property type="match status" value="2"/>
</dbReference>
<sequence length="487" mass="55819">MDFIESIPPLVINIVKAAYVLAMLMIVFLVMLENRSPLKAIPWMLVLLFVPVLGVVFYIFFGQNLRKEKIIRRKGLKNHDLVSKIAHAQSHKLADGVMDDLPSLETHKKLIQLFLNNSSSILTIGNQVDVLNNGEETFNAILTALRQAQHSIHLQYYIFDEDEIGNQILDILKEKAIEGVEVRMIVDDVGSWELKRSFFSQMKTYGIEVYSFLTVRFPSLTSKVNYRNHRKIVVVDGETGFLGGLNVADRYIKGNPAYGTWRDMHLRITGDAVNALQSVFFVDWYFVSQQDIADPKYFPHKKPAGDKLVQIVTSGPDSDWPGIMMGYYQAIATAQKYVYITTPYFMPGESVLMALKASAMSGVDVRIIIPEKSDAYFTALCTKSYIKEMLAAGVKFYFYQPGFLHSKMMVVDDEVCTIGTTNMDFRSFEQNFEVNAFIYDRDKAQEVRRYFCNDLHQSVLIDAEEWRKRPRWQKAKESFARLFSPLL</sequence>
<evidence type="ECO:0000256" key="4">
    <source>
        <dbReference type="ARBA" id="ARBA00022679"/>
    </source>
</evidence>
<keyword evidence="10 12" id="KW-0594">Phospholipid biosynthesis</keyword>
<dbReference type="PROSITE" id="PS50035">
    <property type="entry name" value="PLD"/>
    <property type="match status" value="2"/>
</dbReference>
<keyword evidence="5 12" id="KW-0812">Transmembrane</keyword>
<evidence type="ECO:0000259" key="14">
    <source>
        <dbReference type="PROSITE" id="PS50035"/>
    </source>
</evidence>
<evidence type="ECO:0000256" key="1">
    <source>
        <dbReference type="ARBA" id="ARBA00004651"/>
    </source>
</evidence>
<evidence type="ECO:0000256" key="5">
    <source>
        <dbReference type="ARBA" id="ARBA00022692"/>
    </source>
</evidence>
<organism evidence="15 16">
    <name type="scientific">Carboxylicivirga sediminis</name>
    <dbReference type="NCBI Taxonomy" id="2006564"/>
    <lineage>
        <taxon>Bacteria</taxon>
        <taxon>Pseudomonadati</taxon>
        <taxon>Bacteroidota</taxon>
        <taxon>Bacteroidia</taxon>
        <taxon>Marinilabiliales</taxon>
        <taxon>Marinilabiliaceae</taxon>
        <taxon>Carboxylicivirga</taxon>
    </lineage>
</organism>
<feature type="active site" evidence="12">
    <location>
        <position position="407"/>
    </location>
</feature>
<keyword evidence="11 12" id="KW-1208">Phospholipid metabolism</keyword>
<feature type="active site" evidence="12">
    <location>
        <position position="229"/>
    </location>
</feature>
<dbReference type="GO" id="GO:0005886">
    <property type="term" value="C:plasma membrane"/>
    <property type="evidence" value="ECO:0007669"/>
    <property type="project" value="UniProtKB-SubCell"/>
</dbReference>
<comment type="subcellular location">
    <subcellularLocation>
        <location evidence="1 12">Cell membrane</location>
        <topology evidence="1 12">Multi-pass membrane protein</topology>
    </subcellularLocation>
</comment>
<dbReference type="InterPro" id="IPR025202">
    <property type="entry name" value="PLD-like_dom"/>
</dbReference>
<dbReference type="RefSeq" id="WP_212188704.1">
    <property type="nucleotide sequence ID" value="NZ_JAGTAR010000004.1"/>
</dbReference>
<evidence type="ECO:0000256" key="13">
    <source>
        <dbReference type="NCBIfam" id="TIGR04265"/>
    </source>
</evidence>
<feature type="active site" evidence="12">
    <location>
        <position position="236"/>
    </location>
</feature>
<keyword evidence="2 12" id="KW-1003">Cell membrane</keyword>
<feature type="active site" evidence="12">
    <location>
        <position position="231"/>
    </location>
</feature>
<comment type="function">
    <text evidence="12">Catalyzes the reversible phosphatidyl group transfer from one phosphatidylglycerol molecule to another to form cardiolipin (CL) (diphosphatidylglycerol) and glycerol.</text>
</comment>